<proteinExistence type="predicted"/>
<dbReference type="PRINTS" id="PR00344">
    <property type="entry name" value="BCTRLSENSOR"/>
</dbReference>
<feature type="domain" description="PAS" evidence="16">
    <location>
        <begin position="10"/>
        <end position="47"/>
    </location>
</feature>
<dbReference type="InterPro" id="IPR005467">
    <property type="entry name" value="His_kinase_dom"/>
</dbReference>
<dbReference type="Pfam" id="PF02518">
    <property type="entry name" value="HATPase_c"/>
    <property type="match status" value="1"/>
</dbReference>
<comment type="catalytic activity">
    <reaction evidence="1">
        <text>ATP + protein L-histidine = ADP + protein N-phospho-L-histidine.</text>
        <dbReference type="EC" id="2.7.13.3"/>
    </reaction>
</comment>
<name>A0A2X0SCU1_9PROT</name>
<dbReference type="PROSITE" id="PS50112">
    <property type="entry name" value="PAS"/>
    <property type="match status" value="1"/>
</dbReference>
<feature type="domain" description="Histidine kinase" evidence="15">
    <location>
        <begin position="136"/>
        <end position="348"/>
    </location>
</feature>
<dbReference type="InterPro" id="IPR013767">
    <property type="entry name" value="PAS_fold"/>
</dbReference>
<dbReference type="EMBL" id="LS423452">
    <property type="protein sequence ID" value="SPS05201.1"/>
    <property type="molecule type" value="Genomic_DNA"/>
</dbReference>
<evidence type="ECO:0000256" key="14">
    <source>
        <dbReference type="ARBA" id="ARBA00043094"/>
    </source>
</evidence>
<evidence type="ECO:0000256" key="6">
    <source>
        <dbReference type="ARBA" id="ARBA00022777"/>
    </source>
</evidence>
<dbReference type="SMART" id="SM00388">
    <property type="entry name" value="HisKA"/>
    <property type="match status" value="1"/>
</dbReference>
<evidence type="ECO:0000256" key="13">
    <source>
        <dbReference type="ARBA" id="ARBA00042313"/>
    </source>
</evidence>
<dbReference type="InterPro" id="IPR036890">
    <property type="entry name" value="HATPase_C_sf"/>
</dbReference>
<dbReference type="InterPro" id="IPR035965">
    <property type="entry name" value="PAS-like_dom_sf"/>
</dbReference>
<dbReference type="PROSITE" id="PS50109">
    <property type="entry name" value="HIS_KIN"/>
    <property type="match status" value="1"/>
</dbReference>
<evidence type="ECO:0000256" key="4">
    <source>
        <dbReference type="ARBA" id="ARBA00022679"/>
    </source>
</evidence>
<dbReference type="InterPro" id="IPR004358">
    <property type="entry name" value="Sig_transdc_His_kin-like_C"/>
</dbReference>
<evidence type="ECO:0000256" key="10">
    <source>
        <dbReference type="ARBA" id="ARBA00023231"/>
    </source>
</evidence>
<dbReference type="EC" id="2.7.13.3" evidence="2"/>
<dbReference type="AlphaFoldDB" id="A0A2X0SCU1"/>
<sequence>MLPANTCLPAIEHLTTAVILLDEKSHITYLNPSAENLFALSSKSLIGLPMLEVFTQTEQLAAAIQHALSHGASYTEHDLTLGVPSGGKLHLRCTATPVQPNSFLLLEFHTIDRSLKLAREKQMLDQTQANRHLLRNLAHEIKNPLGGIRGAAQLLEHELEKPGLREYTQVVIQETDRLTSLMDQFLTPRSRPDVRSLNIHEVLERVRSLMLAEYPENLHMQRDYDPSLPLLTGDKEQLIQVTLNIVRNAAQAIQGKGNILLRTRILRQVTLLKERHRLAVSIQVIDDGPGIPVHLHDKIFYPLVSGRDNGHGLGLTLAQDYVSQHKGIIEFESEPGRTCFTVILPIQETKSYHNVPHENRLDH</sequence>
<dbReference type="SUPFAM" id="SSF47384">
    <property type="entry name" value="Homodimeric domain of signal transducing histidine kinase"/>
    <property type="match status" value="1"/>
</dbReference>
<dbReference type="InterPro" id="IPR000014">
    <property type="entry name" value="PAS"/>
</dbReference>
<keyword evidence="6" id="KW-0418">Kinase</keyword>
<evidence type="ECO:0000256" key="8">
    <source>
        <dbReference type="ARBA" id="ARBA00022840"/>
    </source>
</evidence>
<dbReference type="GO" id="GO:0005524">
    <property type="term" value="F:ATP binding"/>
    <property type="evidence" value="ECO:0007669"/>
    <property type="project" value="UniProtKB-KW"/>
</dbReference>
<evidence type="ECO:0000256" key="2">
    <source>
        <dbReference type="ARBA" id="ARBA00012438"/>
    </source>
</evidence>
<dbReference type="SUPFAM" id="SSF55874">
    <property type="entry name" value="ATPase domain of HSP90 chaperone/DNA topoisomerase II/histidine kinase"/>
    <property type="match status" value="1"/>
</dbReference>
<reference evidence="17" key="1">
    <citation type="submission" date="2018-05" db="EMBL/GenBank/DDBJ databases">
        <authorList>
            <person name="Lanie J.A."/>
            <person name="Ng W.-L."/>
            <person name="Kazmierczak K.M."/>
            <person name="Andrzejewski T.M."/>
            <person name="Davidsen T.M."/>
            <person name="Wayne K.J."/>
            <person name="Tettelin H."/>
            <person name="Glass J.I."/>
            <person name="Rusch D."/>
            <person name="Podicherti R."/>
            <person name="Tsui H.-C.T."/>
            <person name="Winkler M.E."/>
        </authorList>
    </citation>
    <scope>NUCLEOTIDE SEQUENCE</scope>
    <source>
        <strain evidence="17">KNB</strain>
    </source>
</reference>
<protein>
    <recommendedName>
        <fullName evidence="12">Sensory histidine kinase/phosphatase NtrB</fullName>
        <ecNumber evidence="2">2.7.13.3</ecNumber>
    </recommendedName>
    <alternativeName>
        <fullName evidence="13">Nitrogen regulation protein NR(II)</fullName>
    </alternativeName>
    <alternativeName>
        <fullName evidence="14">Nitrogen regulator II</fullName>
    </alternativeName>
</protein>
<keyword evidence="9" id="KW-0902">Two-component regulatory system</keyword>
<dbReference type="NCBIfam" id="NF008293">
    <property type="entry name" value="PRK11073.1"/>
    <property type="match status" value="1"/>
</dbReference>
<accession>A0A2X0SCU1</accession>
<dbReference type="SUPFAM" id="SSF55785">
    <property type="entry name" value="PYP-like sensor domain (PAS domain)"/>
    <property type="match status" value="1"/>
</dbReference>
<dbReference type="GO" id="GO:0006355">
    <property type="term" value="P:regulation of DNA-templated transcription"/>
    <property type="evidence" value="ECO:0007669"/>
    <property type="project" value="InterPro"/>
</dbReference>
<dbReference type="InterPro" id="IPR003661">
    <property type="entry name" value="HisK_dim/P_dom"/>
</dbReference>
<evidence type="ECO:0000256" key="1">
    <source>
        <dbReference type="ARBA" id="ARBA00000085"/>
    </source>
</evidence>
<dbReference type="SMART" id="SM00091">
    <property type="entry name" value="PAS"/>
    <property type="match status" value="1"/>
</dbReference>
<evidence type="ECO:0000256" key="11">
    <source>
        <dbReference type="ARBA" id="ARBA00037696"/>
    </source>
</evidence>
<keyword evidence="10" id="KW-0535">Nitrogen fixation</keyword>
<dbReference type="GO" id="GO:0016787">
    <property type="term" value="F:hydrolase activity"/>
    <property type="evidence" value="ECO:0007669"/>
    <property type="project" value="UniProtKB-KW"/>
</dbReference>
<dbReference type="NCBIfam" id="TIGR00229">
    <property type="entry name" value="sensory_box"/>
    <property type="match status" value="1"/>
</dbReference>
<dbReference type="Pfam" id="PF00989">
    <property type="entry name" value="PAS"/>
    <property type="match status" value="1"/>
</dbReference>
<evidence type="ECO:0000259" key="15">
    <source>
        <dbReference type="PROSITE" id="PS50109"/>
    </source>
</evidence>
<organism evidence="17">
    <name type="scientific">Candidatus Nitrotoga fabula</name>
    <dbReference type="NCBI Taxonomy" id="2182327"/>
    <lineage>
        <taxon>Bacteria</taxon>
        <taxon>Pseudomonadati</taxon>
        <taxon>Pseudomonadota</taxon>
        <taxon>Betaproteobacteria</taxon>
        <taxon>Nitrosomonadales</taxon>
        <taxon>Gallionellaceae</taxon>
        <taxon>Candidatus Nitrotoga</taxon>
    </lineage>
</organism>
<comment type="function">
    <text evidence="11">Member of the two-component regulatory system NtrB/NtrC, which controls expression of the nitrogen-regulated (ntr) genes in response to nitrogen limitation. Under conditions of nitrogen limitation, NtrB autophosphorylates and transfers the phosphoryl group to NtrC. In the presence of nitrogen, acts as a phosphatase that dephosphorylates and inactivates NtrC.</text>
</comment>
<evidence type="ECO:0000259" key="16">
    <source>
        <dbReference type="PROSITE" id="PS50112"/>
    </source>
</evidence>
<keyword evidence="5" id="KW-0547">Nucleotide-binding</keyword>
<dbReference type="SMART" id="SM00387">
    <property type="entry name" value="HATPase_c"/>
    <property type="match status" value="1"/>
</dbReference>
<keyword evidence="3" id="KW-0597">Phosphoprotein</keyword>
<dbReference type="PANTHER" id="PTHR43065">
    <property type="entry name" value="SENSOR HISTIDINE KINASE"/>
    <property type="match status" value="1"/>
</dbReference>
<dbReference type="InterPro" id="IPR003594">
    <property type="entry name" value="HATPase_dom"/>
</dbReference>
<dbReference type="Gene3D" id="3.30.450.20">
    <property type="entry name" value="PAS domain"/>
    <property type="match status" value="1"/>
</dbReference>
<gene>
    <name evidence="17" type="primary">glnL</name>
    <name evidence="17" type="ORF">NITFAB_0790</name>
</gene>
<evidence type="ECO:0000313" key="17">
    <source>
        <dbReference type="EMBL" id="SPS05201.1"/>
    </source>
</evidence>
<evidence type="ECO:0000256" key="9">
    <source>
        <dbReference type="ARBA" id="ARBA00023012"/>
    </source>
</evidence>
<dbReference type="Pfam" id="PF00512">
    <property type="entry name" value="HisKA"/>
    <property type="match status" value="1"/>
</dbReference>
<keyword evidence="8" id="KW-0067">ATP-binding</keyword>
<keyword evidence="4" id="KW-0808">Transferase</keyword>
<evidence type="ECO:0000256" key="12">
    <source>
        <dbReference type="ARBA" id="ARBA00039567"/>
    </source>
</evidence>
<dbReference type="CDD" id="cd00130">
    <property type="entry name" value="PAS"/>
    <property type="match status" value="1"/>
</dbReference>
<dbReference type="PANTHER" id="PTHR43065:SF16">
    <property type="entry name" value="SENSORY HISTIDINE KINASE_PHOSPHATASE NTRB"/>
    <property type="match status" value="1"/>
</dbReference>
<dbReference type="InterPro" id="IPR036097">
    <property type="entry name" value="HisK_dim/P_sf"/>
</dbReference>
<evidence type="ECO:0000256" key="3">
    <source>
        <dbReference type="ARBA" id="ARBA00022553"/>
    </source>
</evidence>
<keyword evidence="7" id="KW-0378">Hydrolase</keyword>
<dbReference type="CDD" id="cd00082">
    <property type="entry name" value="HisKA"/>
    <property type="match status" value="1"/>
</dbReference>
<evidence type="ECO:0000256" key="5">
    <source>
        <dbReference type="ARBA" id="ARBA00022741"/>
    </source>
</evidence>
<dbReference type="Gene3D" id="3.30.565.10">
    <property type="entry name" value="Histidine kinase-like ATPase, C-terminal domain"/>
    <property type="match status" value="1"/>
</dbReference>
<dbReference type="Gene3D" id="1.10.287.130">
    <property type="match status" value="1"/>
</dbReference>
<dbReference type="GO" id="GO:0000155">
    <property type="term" value="F:phosphorelay sensor kinase activity"/>
    <property type="evidence" value="ECO:0007669"/>
    <property type="project" value="InterPro"/>
</dbReference>
<evidence type="ECO:0000256" key="7">
    <source>
        <dbReference type="ARBA" id="ARBA00022801"/>
    </source>
</evidence>